<dbReference type="SUPFAM" id="SSF48452">
    <property type="entry name" value="TPR-like"/>
    <property type="match status" value="1"/>
</dbReference>
<evidence type="ECO:0000313" key="2">
    <source>
        <dbReference type="Proteomes" id="UP001163046"/>
    </source>
</evidence>
<reference evidence="1" key="1">
    <citation type="submission" date="2023-01" db="EMBL/GenBank/DDBJ databases">
        <title>Genome assembly of the deep-sea coral Lophelia pertusa.</title>
        <authorList>
            <person name="Herrera S."/>
            <person name="Cordes E."/>
        </authorList>
    </citation>
    <scope>NUCLEOTIDE SEQUENCE</scope>
    <source>
        <strain evidence="1">USNM1676648</strain>
        <tissue evidence="1">Polyp</tissue>
    </source>
</reference>
<comment type="caution">
    <text evidence="1">The sequence shown here is derived from an EMBL/GenBank/DDBJ whole genome shotgun (WGS) entry which is preliminary data.</text>
</comment>
<sequence>MAVEAFQKASNMRSNVLGDHKDTAQSYHWLGKAQHNKRDLDGALESLQKASQMREEVLGWNHPSTTEKLEASRACPL</sequence>
<dbReference type="EMBL" id="MU827519">
    <property type="protein sequence ID" value="KAJ7348198.1"/>
    <property type="molecule type" value="Genomic_DNA"/>
</dbReference>
<evidence type="ECO:0008006" key="3">
    <source>
        <dbReference type="Google" id="ProtNLM"/>
    </source>
</evidence>
<accession>A0A9X0CJ83</accession>
<dbReference type="InterPro" id="IPR011990">
    <property type="entry name" value="TPR-like_helical_dom_sf"/>
</dbReference>
<gene>
    <name evidence="1" type="ORF">OS493_039620</name>
</gene>
<dbReference type="Gene3D" id="1.25.40.10">
    <property type="entry name" value="Tetratricopeptide repeat domain"/>
    <property type="match status" value="1"/>
</dbReference>
<dbReference type="AlphaFoldDB" id="A0A9X0CJ83"/>
<dbReference type="Proteomes" id="UP001163046">
    <property type="component" value="Unassembled WGS sequence"/>
</dbReference>
<proteinExistence type="predicted"/>
<name>A0A9X0CJ83_9CNID</name>
<dbReference type="Pfam" id="PF13374">
    <property type="entry name" value="TPR_10"/>
    <property type="match status" value="1"/>
</dbReference>
<dbReference type="OrthoDB" id="5587616at2759"/>
<keyword evidence="2" id="KW-1185">Reference proteome</keyword>
<evidence type="ECO:0000313" key="1">
    <source>
        <dbReference type="EMBL" id="KAJ7348198.1"/>
    </source>
</evidence>
<protein>
    <recommendedName>
        <fullName evidence="3">Kinesin light chain</fullName>
    </recommendedName>
</protein>
<organism evidence="1 2">
    <name type="scientific">Desmophyllum pertusum</name>
    <dbReference type="NCBI Taxonomy" id="174260"/>
    <lineage>
        <taxon>Eukaryota</taxon>
        <taxon>Metazoa</taxon>
        <taxon>Cnidaria</taxon>
        <taxon>Anthozoa</taxon>
        <taxon>Hexacorallia</taxon>
        <taxon>Scleractinia</taxon>
        <taxon>Caryophylliina</taxon>
        <taxon>Caryophylliidae</taxon>
        <taxon>Desmophyllum</taxon>
    </lineage>
</organism>